<evidence type="ECO:0000313" key="10">
    <source>
        <dbReference type="Proteomes" id="UP001426770"/>
    </source>
</evidence>
<dbReference type="PANTHER" id="PTHR23513">
    <property type="entry name" value="INTEGRAL MEMBRANE EFFLUX PROTEIN-RELATED"/>
    <property type="match status" value="1"/>
</dbReference>
<keyword evidence="2" id="KW-0813">Transport</keyword>
<feature type="transmembrane region" description="Helical" evidence="7">
    <location>
        <begin position="133"/>
        <end position="153"/>
    </location>
</feature>
<name>A0ABP9WHY0_9MICO</name>
<feature type="transmembrane region" description="Helical" evidence="7">
    <location>
        <begin position="254"/>
        <end position="277"/>
    </location>
</feature>
<feature type="transmembrane region" description="Helical" evidence="7">
    <location>
        <begin position="391"/>
        <end position="408"/>
    </location>
</feature>
<evidence type="ECO:0000259" key="8">
    <source>
        <dbReference type="PROSITE" id="PS50850"/>
    </source>
</evidence>
<evidence type="ECO:0000256" key="4">
    <source>
        <dbReference type="ARBA" id="ARBA00022692"/>
    </source>
</evidence>
<dbReference type="Gene3D" id="1.20.1250.20">
    <property type="entry name" value="MFS general substrate transporter like domains"/>
    <property type="match status" value="1"/>
</dbReference>
<feature type="transmembrane region" description="Helical" evidence="7">
    <location>
        <begin position="67"/>
        <end position="88"/>
    </location>
</feature>
<accession>A0ABP9WHY0</accession>
<keyword evidence="5 7" id="KW-1133">Transmembrane helix</keyword>
<dbReference type="InterPro" id="IPR036259">
    <property type="entry name" value="MFS_trans_sf"/>
</dbReference>
<keyword evidence="4 7" id="KW-0812">Transmembrane</keyword>
<dbReference type="InterPro" id="IPR010290">
    <property type="entry name" value="TM_effector"/>
</dbReference>
<dbReference type="SUPFAM" id="SSF103473">
    <property type="entry name" value="MFS general substrate transporter"/>
    <property type="match status" value="1"/>
</dbReference>
<evidence type="ECO:0000256" key="2">
    <source>
        <dbReference type="ARBA" id="ARBA00022448"/>
    </source>
</evidence>
<comment type="caution">
    <text evidence="9">The sequence shown here is derived from an EMBL/GenBank/DDBJ whole genome shotgun (WGS) entry which is preliminary data.</text>
</comment>
<keyword evidence="10" id="KW-1185">Reference proteome</keyword>
<proteinExistence type="predicted"/>
<dbReference type="Proteomes" id="UP001426770">
    <property type="component" value="Unassembled WGS sequence"/>
</dbReference>
<keyword evidence="3" id="KW-1003">Cell membrane</keyword>
<evidence type="ECO:0000256" key="3">
    <source>
        <dbReference type="ARBA" id="ARBA00022475"/>
    </source>
</evidence>
<feature type="transmembrane region" description="Helical" evidence="7">
    <location>
        <begin position="100"/>
        <end position="121"/>
    </location>
</feature>
<feature type="transmembrane region" description="Helical" evidence="7">
    <location>
        <begin position="351"/>
        <end position="370"/>
    </location>
</feature>
<feature type="transmembrane region" description="Helical" evidence="7">
    <location>
        <begin position="173"/>
        <end position="195"/>
    </location>
</feature>
<dbReference type="InterPro" id="IPR020846">
    <property type="entry name" value="MFS_dom"/>
</dbReference>
<protein>
    <submittedName>
        <fullName evidence="9">Enterobactin exporter EntS</fullName>
    </submittedName>
</protein>
<dbReference type="CDD" id="cd06173">
    <property type="entry name" value="MFS_MefA_like"/>
    <property type="match status" value="1"/>
</dbReference>
<evidence type="ECO:0000313" key="9">
    <source>
        <dbReference type="EMBL" id="GAA5519443.1"/>
    </source>
</evidence>
<gene>
    <name evidence="9" type="primary">entS_2</name>
    <name evidence="9" type="ORF">Lsed01_01890</name>
</gene>
<reference evidence="9 10" key="1">
    <citation type="submission" date="2024-02" db="EMBL/GenBank/DDBJ databases">
        <title>Lysinimicrobium sediminis NBRC 112286.</title>
        <authorList>
            <person name="Ichikawa N."/>
            <person name="Katano-Makiyama Y."/>
            <person name="Hidaka K."/>
        </authorList>
    </citation>
    <scope>NUCLEOTIDE SEQUENCE [LARGE SCALE GENOMIC DNA]</scope>
    <source>
        <strain evidence="9 10">NBRC 112286</strain>
    </source>
</reference>
<dbReference type="RefSeq" id="WP_286213781.1">
    <property type="nucleotide sequence ID" value="NZ_AP027736.1"/>
</dbReference>
<feature type="transmembrane region" description="Helical" evidence="7">
    <location>
        <begin position="38"/>
        <end position="61"/>
    </location>
</feature>
<feature type="transmembrane region" description="Helical" evidence="7">
    <location>
        <begin position="414"/>
        <end position="439"/>
    </location>
</feature>
<feature type="transmembrane region" description="Helical" evidence="7">
    <location>
        <begin position="283"/>
        <end position="303"/>
    </location>
</feature>
<organism evidence="9 10">
    <name type="scientific">Demequina sediminis</name>
    <dbReference type="NCBI Taxonomy" id="1930058"/>
    <lineage>
        <taxon>Bacteria</taxon>
        <taxon>Bacillati</taxon>
        <taxon>Actinomycetota</taxon>
        <taxon>Actinomycetes</taxon>
        <taxon>Micrococcales</taxon>
        <taxon>Demequinaceae</taxon>
        <taxon>Demequina</taxon>
    </lineage>
</organism>
<evidence type="ECO:0000256" key="5">
    <source>
        <dbReference type="ARBA" id="ARBA00022989"/>
    </source>
</evidence>
<feature type="transmembrane region" description="Helical" evidence="7">
    <location>
        <begin position="201"/>
        <end position="220"/>
    </location>
</feature>
<feature type="transmembrane region" description="Helical" evidence="7">
    <location>
        <begin position="315"/>
        <end position="339"/>
    </location>
</feature>
<comment type="subcellular location">
    <subcellularLocation>
        <location evidence="1">Cell inner membrane</location>
        <topology evidence="1">Multi-pass membrane protein</topology>
    </subcellularLocation>
</comment>
<keyword evidence="6 7" id="KW-0472">Membrane</keyword>
<sequence>MTPESPNAAPAQASSRRGLRHHLVDLAPLKASPAFARLWIGGAISGIGAFMTQVAVGLQIYEITESTFMVGLVGGVALLPMIVAGLWGGMIADVFDRRKVLIAASLVAWAATLGLVTLSFWDQHLQGAGGHAPVWPFFIVTTLSAVASTIASATRGSVVGRILPEDMISRATALNGIAFGAMLTVGPALAGVLAATVGLPWTFAIDAVLFTAGFLGVWMLPALPRLGERVEAGWPVLKEGLTFLRHAPNIRMSFVVDIIAMTFGRPYVLFPALGATVVGGGPLTVGALTAAGAVGTMLTSVFSGRIKHVRRHGIAISRAIQVFGVFAALFGGVTLAVSLGGHEPAPGWGGIHWATLVVLGLAMAGMGGADEVSAIFRQTMIIQAAPDQMRGRLQGVFIVVVTGGPRVGDMYAGALATAVALWFPPLLGGVAIIVLIAILTRAQRAWREYDAHAPTP</sequence>
<evidence type="ECO:0000256" key="6">
    <source>
        <dbReference type="ARBA" id="ARBA00023136"/>
    </source>
</evidence>
<dbReference type="EMBL" id="BAABRR010000009">
    <property type="protein sequence ID" value="GAA5519443.1"/>
    <property type="molecule type" value="Genomic_DNA"/>
</dbReference>
<evidence type="ECO:0000256" key="1">
    <source>
        <dbReference type="ARBA" id="ARBA00004429"/>
    </source>
</evidence>
<evidence type="ECO:0000256" key="7">
    <source>
        <dbReference type="SAM" id="Phobius"/>
    </source>
</evidence>
<dbReference type="Pfam" id="PF05977">
    <property type="entry name" value="MFS_3"/>
    <property type="match status" value="1"/>
</dbReference>
<dbReference type="PANTHER" id="PTHR23513:SF9">
    <property type="entry name" value="ENTEROBACTIN EXPORTER ENTS"/>
    <property type="match status" value="1"/>
</dbReference>
<feature type="domain" description="Major facilitator superfamily (MFS) profile" evidence="8">
    <location>
        <begin position="205"/>
        <end position="456"/>
    </location>
</feature>
<dbReference type="PROSITE" id="PS50850">
    <property type="entry name" value="MFS"/>
    <property type="match status" value="1"/>
</dbReference>